<keyword evidence="3 5" id="KW-1133">Transmembrane helix</keyword>
<evidence type="ECO:0000313" key="8">
    <source>
        <dbReference type="Proteomes" id="UP000235881"/>
    </source>
</evidence>
<dbReference type="GO" id="GO:0016020">
    <property type="term" value="C:membrane"/>
    <property type="evidence" value="ECO:0007669"/>
    <property type="project" value="UniProtKB-SubCell"/>
</dbReference>
<evidence type="ECO:0000256" key="2">
    <source>
        <dbReference type="ARBA" id="ARBA00022692"/>
    </source>
</evidence>
<proteinExistence type="predicted"/>
<feature type="transmembrane region" description="Helical" evidence="5">
    <location>
        <begin position="34"/>
        <end position="57"/>
    </location>
</feature>
<dbReference type="EMBL" id="POUK01000006">
    <property type="protein sequence ID" value="PNF75485.1"/>
    <property type="molecule type" value="Genomic_DNA"/>
</dbReference>
<dbReference type="AlphaFoldDB" id="A0A8E2QC70"/>
<dbReference type="Proteomes" id="UP000235881">
    <property type="component" value="Unassembled WGS sequence"/>
</dbReference>
<feature type="transmembrane region" description="Helical" evidence="5">
    <location>
        <begin position="103"/>
        <end position="123"/>
    </location>
</feature>
<sequence>MNLLVLMRMLLCSALAPSDWTSDQLPPRIRLWAFIVPLSLLPPTMIALLDAPLSAYLPIFQIQPSTGTAGLFFGGEIFSVFVMGWLIKHVAHACSHDVTYAEAYLVATIACVPLWLSSLGLLVNNPFLNTVLPLSALASCCVLLYQGTCSLCRVDDRLEAAAITQTAFGAAVIVWMMVLPFFWTAA</sequence>
<protein>
    <recommendedName>
        <fullName evidence="6">Yip1 domain-containing protein</fullName>
    </recommendedName>
</protein>
<evidence type="ECO:0000256" key="5">
    <source>
        <dbReference type="SAM" id="Phobius"/>
    </source>
</evidence>
<gene>
    <name evidence="7" type="ORF">CXK95_15700</name>
</gene>
<feature type="transmembrane region" description="Helical" evidence="5">
    <location>
        <begin position="130"/>
        <end position="148"/>
    </location>
</feature>
<evidence type="ECO:0000313" key="7">
    <source>
        <dbReference type="EMBL" id="PNF75485.1"/>
    </source>
</evidence>
<comment type="caution">
    <text evidence="7">The sequence shown here is derived from an EMBL/GenBank/DDBJ whole genome shotgun (WGS) entry which is preliminary data.</text>
</comment>
<feature type="transmembrane region" description="Helical" evidence="5">
    <location>
        <begin position="160"/>
        <end position="183"/>
    </location>
</feature>
<reference evidence="7 8" key="1">
    <citation type="submission" date="2018-01" db="EMBL/GenBank/DDBJ databases">
        <title>Denitrification phenotypes of diverse strains of Pseudomonas stutzeri.</title>
        <authorList>
            <person name="Milligan D.A."/>
            <person name="Bergaust L."/>
            <person name="Bakken L.R."/>
            <person name="Frostegard A."/>
        </authorList>
    </citation>
    <scope>NUCLEOTIDE SEQUENCE [LARGE SCALE GENOMIC DNA]</scope>
    <source>
        <strain evidence="7 8">DSM 50238</strain>
    </source>
</reference>
<evidence type="ECO:0000256" key="1">
    <source>
        <dbReference type="ARBA" id="ARBA00004141"/>
    </source>
</evidence>
<dbReference type="Pfam" id="PF04893">
    <property type="entry name" value="Yip1"/>
    <property type="match status" value="1"/>
</dbReference>
<feature type="domain" description="Yip1" evidence="6">
    <location>
        <begin position="31"/>
        <end position="176"/>
    </location>
</feature>
<keyword evidence="4 5" id="KW-0472">Membrane</keyword>
<evidence type="ECO:0000256" key="4">
    <source>
        <dbReference type="ARBA" id="ARBA00023136"/>
    </source>
</evidence>
<accession>A0A8E2QC70</accession>
<organism evidence="7 8">
    <name type="scientific">Stutzerimonas degradans</name>
    <dbReference type="NCBI Taxonomy" id="2968968"/>
    <lineage>
        <taxon>Bacteria</taxon>
        <taxon>Pseudomonadati</taxon>
        <taxon>Pseudomonadota</taxon>
        <taxon>Gammaproteobacteria</taxon>
        <taxon>Pseudomonadales</taxon>
        <taxon>Pseudomonadaceae</taxon>
        <taxon>Stutzerimonas</taxon>
    </lineage>
</organism>
<dbReference type="InterPro" id="IPR006977">
    <property type="entry name" value="Yip1_dom"/>
</dbReference>
<evidence type="ECO:0000256" key="3">
    <source>
        <dbReference type="ARBA" id="ARBA00022989"/>
    </source>
</evidence>
<name>A0A8E2QC70_9GAMM</name>
<keyword evidence="2 5" id="KW-0812">Transmembrane</keyword>
<evidence type="ECO:0000259" key="6">
    <source>
        <dbReference type="Pfam" id="PF04893"/>
    </source>
</evidence>
<dbReference type="RefSeq" id="WP_102829253.1">
    <property type="nucleotide sequence ID" value="NZ_CP065721.1"/>
</dbReference>
<keyword evidence="8" id="KW-1185">Reference proteome</keyword>
<comment type="subcellular location">
    <subcellularLocation>
        <location evidence="1">Membrane</location>
        <topology evidence="1">Multi-pass membrane protein</topology>
    </subcellularLocation>
</comment>
<feature type="transmembrane region" description="Helical" evidence="5">
    <location>
        <begin position="69"/>
        <end position="91"/>
    </location>
</feature>